<evidence type="ECO:0000256" key="5">
    <source>
        <dbReference type="ARBA" id="ARBA00022679"/>
    </source>
</evidence>
<evidence type="ECO:0000256" key="1">
    <source>
        <dbReference type="ARBA" id="ARBA00004613"/>
    </source>
</evidence>
<dbReference type="PANTHER" id="PTHR10339">
    <property type="entry name" value="ADP-RIBOSYLTRANSFERASE"/>
    <property type="match status" value="1"/>
</dbReference>
<dbReference type="SUPFAM" id="SSF56399">
    <property type="entry name" value="ADP-ribosylation"/>
    <property type="match status" value="1"/>
</dbReference>
<evidence type="ECO:0000259" key="8">
    <source>
        <dbReference type="Pfam" id="PF03496"/>
    </source>
</evidence>
<dbReference type="InterPro" id="IPR003540">
    <property type="entry name" value="ADP-ribosyltransferase"/>
</dbReference>
<evidence type="ECO:0000256" key="7">
    <source>
        <dbReference type="ARBA" id="ARBA00023026"/>
    </source>
</evidence>
<dbReference type="PROSITE" id="PS51996">
    <property type="entry name" value="TR_MART"/>
    <property type="match status" value="1"/>
</dbReference>
<dbReference type="Gene3D" id="3.90.176.10">
    <property type="entry name" value="Toxin ADP-ribosyltransferase, Chain A, domain 1"/>
    <property type="match status" value="1"/>
</dbReference>
<accession>A0A8J6EBG7</accession>
<sequence length="221" mass="25318">MEDMDRTSRFTFSTNLQRTTWEDSVKTTTRRLGAGNLPAIDQNLIDTVLNELEGKSVNRSLTGAHKYAIWRYSTNDYYDINQLLRSDADIAASEWNAIIRHANHGVRNVTSSDPHTTTLYRGLQIDPNLEVGDQFYEWGFTSCSRSRTVAEGFAGDGPICRIVEWRYGLNIENLSEYPHEQETLLPINACFEVTKVTEPSGVQRRKVYTLKQRVDISKNYE</sequence>
<keyword evidence="2" id="KW-0964">Secreted</keyword>
<keyword evidence="6" id="KW-0548">Nucleotidyltransferase</keyword>
<dbReference type="Pfam" id="PF03496">
    <property type="entry name" value="ADPrib_exo_Tox"/>
    <property type="match status" value="1"/>
</dbReference>
<reference evidence="9" key="1">
    <citation type="submission" date="2021-05" db="EMBL/GenBank/DDBJ databases">
        <title>A free-living protist that lacks canonical eukaryotic 1 DNA replication and segregation systems.</title>
        <authorList>
            <person name="Salas-Leiva D.E."/>
            <person name="Tromer E.C."/>
            <person name="Curtis B.A."/>
            <person name="Jerlstrom-Hultqvist J."/>
            <person name="Kolisko M."/>
            <person name="Yi Z."/>
            <person name="Salas-Leiva J.S."/>
            <person name="Gallot-Lavallee L."/>
            <person name="Kops G.J.P.L."/>
            <person name="Archibald J.M."/>
            <person name="Simpson A.G.B."/>
            <person name="Roger A.J."/>
        </authorList>
    </citation>
    <scope>NUCLEOTIDE SEQUENCE</scope>
    <source>
        <strain evidence="9">BICM</strain>
    </source>
</reference>
<dbReference type="InterPro" id="IPR050999">
    <property type="entry name" value="ADP-ribosyltransferase_ARG"/>
</dbReference>
<keyword evidence="4" id="KW-0328">Glycosyltransferase</keyword>
<evidence type="ECO:0000256" key="2">
    <source>
        <dbReference type="ARBA" id="ARBA00022525"/>
    </source>
</evidence>
<dbReference type="EMBL" id="JAHDYR010000003">
    <property type="protein sequence ID" value="KAG9397150.1"/>
    <property type="molecule type" value="Genomic_DNA"/>
</dbReference>
<dbReference type="GO" id="GO:0090729">
    <property type="term" value="F:toxin activity"/>
    <property type="evidence" value="ECO:0007669"/>
    <property type="project" value="UniProtKB-KW"/>
</dbReference>
<dbReference type="GO" id="GO:0005576">
    <property type="term" value="C:extracellular region"/>
    <property type="evidence" value="ECO:0007669"/>
    <property type="project" value="UniProtKB-SubCell"/>
</dbReference>
<evidence type="ECO:0000256" key="4">
    <source>
        <dbReference type="ARBA" id="ARBA00022676"/>
    </source>
</evidence>
<protein>
    <submittedName>
        <fullName evidence="9">ADP-ribosyltransferase exoenzyme</fullName>
    </submittedName>
</protein>
<dbReference type="PANTHER" id="PTHR10339:SF25">
    <property type="entry name" value="SECRETED EXOENZYME S"/>
    <property type="match status" value="1"/>
</dbReference>
<keyword evidence="5" id="KW-0808">Transferase</keyword>
<evidence type="ECO:0000313" key="9">
    <source>
        <dbReference type="EMBL" id="KAG9397150.1"/>
    </source>
</evidence>
<feature type="domain" description="ADP ribosyltransferase" evidence="8">
    <location>
        <begin position="55"/>
        <end position="201"/>
    </location>
</feature>
<evidence type="ECO:0000256" key="6">
    <source>
        <dbReference type="ARBA" id="ARBA00022695"/>
    </source>
</evidence>
<dbReference type="GO" id="GO:0003950">
    <property type="term" value="F:NAD+ poly-ADP-ribosyltransferase activity"/>
    <property type="evidence" value="ECO:0007669"/>
    <property type="project" value="TreeGrafter"/>
</dbReference>
<proteinExistence type="predicted"/>
<dbReference type="OrthoDB" id="423533at2759"/>
<dbReference type="Proteomes" id="UP000717585">
    <property type="component" value="Unassembled WGS sequence"/>
</dbReference>
<name>A0A8J6EBG7_9EUKA</name>
<keyword evidence="7" id="KW-0843">Virulence</keyword>
<evidence type="ECO:0000256" key="3">
    <source>
        <dbReference type="ARBA" id="ARBA00022656"/>
    </source>
</evidence>
<keyword evidence="10" id="KW-1185">Reference proteome</keyword>
<comment type="subcellular location">
    <subcellularLocation>
        <location evidence="1">Secreted</location>
    </subcellularLocation>
</comment>
<comment type="caution">
    <text evidence="9">The sequence shown here is derived from an EMBL/GenBank/DDBJ whole genome shotgun (WGS) entry which is preliminary data.</text>
</comment>
<gene>
    <name evidence="9" type="ORF">J8273_1059</name>
</gene>
<keyword evidence="3" id="KW-0800">Toxin</keyword>
<evidence type="ECO:0000313" key="10">
    <source>
        <dbReference type="Proteomes" id="UP000717585"/>
    </source>
</evidence>
<dbReference type="AlphaFoldDB" id="A0A8J6EBG7"/>
<organism evidence="9 10">
    <name type="scientific">Carpediemonas membranifera</name>
    <dbReference type="NCBI Taxonomy" id="201153"/>
    <lineage>
        <taxon>Eukaryota</taxon>
        <taxon>Metamonada</taxon>
        <taxon>Carpediemonas-like organisms</taxon>
        <taxon>Carpediemonas</taxon>
    </lineage>
</organism>
<dbReference type="GO" id="GO:0016779">
    <property type="term" value="F:nucleotidyltransferase activity"/>
    <property type="evidence" value="ECO:0007669"/>
    <property type="project" value="UniProtKB-KW"/>
</dbReference>
<dbReference type="GO" id="GO:0106274">
    <property type="term" value="F:NAD+-protein-arginine ADP-ribosyltransferase activity"/>
    <property type="evidence" value="ECO:0007669"/>
    <property type="project" value="UniProtKB-EC"/>
</dbReference>